<dbReference type="PROSITE" id="PS51202">
    <property type="entry name" value="RCK_C"/>
    <property type="match status" value="1"/>
</dbReference>
<feature type="transmembrane region" description="Helical" evidence="9">
    <location>
        <begin position="375"/>
        <end position="395"/>
    </location>
</feature>
<keyword evidence="5 9" id="KW-0812">Transmembrane</keyword>
<feature type="transmembrane region" description="Helical" evidence="9">
    <location>
        <begin position="344"/>
        <end position="363"/>
    </location>
</feature>
<feature type="transmembrane region" description="Helical" evidence="9">
    <location>
        <begin position="100"/>
        <end position="121"/>
    </location>
</feature>
<comment type="subcellular location">
    <subcellularLocation>
        <location evidence="1">Membrane</location>
        <topology evidence="1">Multi-pass membrane protein</topology>
    </subcellularLocation>
</comment>
<evidence type="ECO:0000256" key="4">
    <source>
        <dbReference type="ARBA" id="ARBA00022449"/>
    </source>
</evidence>
<dbReference type="InterPro" id="IPR036721">
    <property type="entry name" value="RCK_C_sf"/>
</dbReference>
<feature type="transmembrane region" description="Helical" evidence="9">
    <location>
        <begin position="191"/>
        <end position="209"/>
    </location>
</feature>
<comment type="similarity">
    <text evidence="2">Belongs to the monovalent cation:proton antiporter 2 (CPA2) transporter (TC 2.A.37) family.</text>
</comment>
<feature type="transmembrane region" description="Helical" evidence="9">
    <location>
        <begin position="311"/>
        <end position="332"/>
    </location>
</feature>
<dbReference type="Gene3D" id="3.30.70.1450">
    <property type="entry name" value="Regulator of K+ conductance, C-terminal domain"/>
    <property type="match status" value="1"/>
</dbReference>
<evidence type="ECO:0000256" key="7">
    <source>
        <dbReference type="ARBA" id="ARBA00023065"/>
    </source>
</evidence>
<evidence type="ECO:0000256" key="5">
    <source>
        <dbReference type="ARBA" id="ARBA00022692"/>
    </source>
</evidence>
<proteinExistence type="inferred from homology"/>
<feature type="transmembrane region" description="Helical" evidence="9">
    <location>
        <begin position="161"/>
        <end position="185"/>
    </location>
</feature>
<keyword evidence="12" id="KW-1185">Reference proteome</keyword>
<dbReference type="Pfam" id="PF02080">
    <property type="entry name" value="TrkA_C"/>
    <property type="match status" value="1"/>
</dbReference>
<dbReference type="InterPro" id="IPR006037">
    <property type="entry name" value="RCK_C"/>
</dbReference>
<evidence type="ECO:0000256" key="3">
    <source>
        <dbReference type="ARBA" id="ARBA00022448"/>
    </source>
</evidence>
<dbReference type="RefSeq" id="WP_277731148.1">
    <property type="nucleotide sequence ID" value="NZ_CP120733.1"/>
</dbReference>
<keyword evidence="4" id="KW-0050">Antiport</keyword>
<dbReference type="Gene3D" id="1.20.1530.20">
    <property type="match status" value="1"/>
</dbReference>
<keyword evidence="3" id="KW-0813">Transport</keyword>
<feature type="transmembrane region" description="Helical" evidence="9">
    <location>
        <begin position="127"/>
        <end position="149"/>
    </location>
</feature>
<feature type="transmembrane region" description="Helical" evidence="9">
    <location>
        <begin position="281"/>
        <end position="299"/>
    </location>
</feature>
<protein>
    <submittedName>
        <fullName evidence="11">Monovalent cation:proton antiporter family protein</fullName>
    </submittedName>
</protein>
<dbReference type="InterPro" id="IPR006153">
    <property type="entry name" value="Cation/H_exchanger_TM"/>
</dbReference>
<keyword evidence="6 9" id="KW-1133">Transmembrane helix</keyword>
<name>A0ABY8EEH1_9FIRM</name>
<evidence type="ECO:0000256" key="1">
    <source>
        <dbReference type="ARBA" id="ARBA00004141"/>
    </source>
</evidence>
<reference evidence="11 12" key="1">
    <citation type="submission" date="2023-03" db="EMBL/GenBank/DDBJ databases">
        <title>Complete genome sequence of Tepidibacter sp. SWIR-1, isolated from a deep-sea hydrothermal vent.</title>
        <authorList>
            <person name="Li X."/>
        </authorList>
    </citation>
    <scope>NUCLEOTIDE SEQUENCE [LARGE SCALE GENOMIC DNA]</scope>
    <source>
        <strain evidence="11 12">SWIR-1</strain>
    </source>
</reference>
<dbReference type="EMBL" id="CP120733">
    <property type="protein sequence ID" value="WFD09225.1"/>
    <property type="molecule type" value="Genomic_DNA"/>
</dbReference>
<feature type="domain" description="RCK C-terminal" evidence="10">
    <location>
        <begin position="535"/>
        <end position="617"/>
    </location>
</feature>
<accession>A0ABY8EEH1</accession>
<dbReference type="InterPro" id="IPR003148">
    <property type="entry name" value="RCK_N"/>
</dbReference>
<evidence type="ECO:0000256" key="2">
    <source>
        <dbReference type="ARBA" id="ARBA00005551"/>
    </source>
</evidence>
<evidence type="ECO:0000313" key="12">
    <source>
        <dbReference type="Proteomes" id="UP001222800"/>
    </source>
</evidence>
<evidence type="ECO:0000256" key="9">
    <source>
        <dbReference type="SAM" id="Phobius"/>
    </source>
</evidence>
<dbReference type="PANTHER" id="PTHR43562:SF1">
    <property type="entry name" value="NA(+)_H(+) ANTIPORTER YJBQ-RELATED"/>
    <property type="match status" value="1"/>
</dbReference>
<evidence type="ECO:0000256" key="6">
    <source>
        <dbReference type="ARBA" id="ARBA00022989"/>
    </source>
</evidence>
<dbReference type="InterPro" id="IPR036291">
    <property type="entry name" value="NAD(P)-bd_dom_sf"/>
</dbReference>
<keyword evidence="8 9" id="KW-0472">Membrane</keyword>
<feature type="transmembrane region" description="Helical" evidence="9">
    <location>
        <begin position="30"/>
        <end position="50"/>
    </location>
</feature>
<organism evidence="11 12">
    <name type="scientific">Tepidibacter hydrothermalis</name>
    <dbReference type="NCBI Taxonomy" id="3036126"/>
    <lineage>
        <taxon>Bacteria</taxon>
        <taxon>Bacillati</taxon>
        <taxon>Bacillota</taxon>
        <taxon>Clostridia</taxon>
        <taxon>Peptostreptococcales</taxon>
        <taxon>Peptostreptococcaceae</taxon>
        <taxon>Tepidibacter</taxon>
    </lineage>
</organism>
<sequence length="624" mass="69468">MEHSSISYISLLIIILLATFVPILITKIKFIPIPIVVGEIVSGMIIGKSGFNLIQESPQLDFLYTFGFAFLMFLSGLEIDFNLMKPTNKSSEAKWYKKPLLVSIILFLITLILSFVIAYMFKAFGLVSNVALMSLILSTTSLGIVVPILKEKNIINSEYGQTILLTSLISDFVTMVLITFFVTFYTSKATYEVLLILLLFVAFFVFYRMGLRFVVDNKIVKELADTTSQIKVRGAFSLILIFIALAQSLGTEIILGTFLAGLIVALLDEKDKSDLYVKLDAIGYGFFVPIFFIMVGANFDIKAVINNPKAIYLVPALLIAVYAVKVIPSLLLKFNFSMKKSIAAGFLLSSRLSLIIAASAIGLKLGLIKEETNGAIILVAIITCTFSPLVFNQMMPKIDLKNKKNIFIIGINDKSMLLARRLKKFEMNLTFVTYNKSQFDKISATGETVYLGDATDSKWLEEIGIDKADTVVVAKSIEDMNTEICEICKVEFGIDHIILLTNSQSTPKGESLYGAMSVSPEFATAFMAEHFIIHPKAFSLLFEEEDFMIEEVYLENEEYFLKPLNKVVLPGDCLILSILRGAEKIIPHGYNILQPGDIIMIVGESHNVKKAKNILGSIREDSYL</sequence>
<evidence type="ECO:0000256" key="8">
    <source>
        <dbReference type="ARBA" id="ARBA00023136"/>
    </source>
</evidence>
<dbReference type="SUPFAM" id="SSF116726">
    <property type="entry name" value="TrkA C-terminal domain-like"/>
    <property type="match status" value="1"/>
</dbReference>
<dbReference type="Gene3D" id="3.40.50.720">
    <property type="entry name" value="NAD(P)-binding Rossmann-like Domain"/>
    <property type="match status" value="1"/>
</dbReference>
<gene>
    <name evidence="11" type="ORF">P4S50_12615</name>
</gene>
<dbReference type="Pfam" id="PF00999">
    <property type="entry name" value="Na_H_Exchanger"/>
    <property type="match status" value="1"/>
</dbReference>
<dbReference type="Proteomes" id="UP001222800">
    <property type="component" value="Chromosome"/>
</dbReference>
<dbReference type="InterPro" id="IPR038770">
    <property type="entry name" value="Na+/solute_symporter_sf"/>
</dbReference>
<evidence type="ECO:0000259" key="10">
    <source>
        <dbReference type="PROSITE" id="PS51202"/>
    </source>
</evidence>
<evidence type="ECO:0000313" key="11">
    <source>
        <dbReference type="EMBL" id="WFD09225.1"/>
    </source>
</evidence>
<feature type="transmembrane region" description="Helical" evidence="9">
    <location>
        <begin position="6"/>
        <end position="25"/>
    </location>
</feature>
<feature type="transmembrane region" description="Helical" evidence="9">
    <location>
        <begin position="62"/>
        <end position="79"/>
    </location>
</feature>
<dbReference type="PANTHER" id="PTHR43562">
    <property type="entry name" value="NAPA-TYPE SODIUM/HYDROGEN ANTIPORTER"/>
    <property type="match status" value="1"/>
</dbReference>
<keyword evidence="7" id="KW-0406">Ion transport</keyword>
<dbReference type="Pfam" id="PF02254">
    <property type="entry name" value="TrkA_N"/>
    <property type="match status" value="1"/>
</dbReference>
<dbReference type="SUPFAM" id="SSF51735">
    <property type="entry name" value="NAD(P)-binding Rossmann-fold domains"/>
    <property type="match status" value="1"/>
</dbReference>